<protein>
    <submittedName>
        <fullName evidence="2">Ketosteroid isomerase-like protein</fullName>
    </submittedName>
</protein>
<dbReference type="RefSeq" id="WP_184861116.1">
    <property type="nucleotide sequence ID" value="NZ_BAAAWY010000045.1"/>
</dbReference>
<evidence type="ECO:0000259" key="1">
    <source>
        <dbReference type="Pfam" id="PF12680"/>
    </source>
</evidence>
<evidence type="ECO:0000313" key="3">
    <source>
        <dbReference type="Proteomes" id="UP000585638"/>
    </source>
</evidence>
<comment type="caution">
    <text evidence="2">The sequence shown here is derived from an EMBL/GenBank/DDBJ whole genome shotgun (WGS) entry which is preliminary data.</text>
</comment>
<evidence type="ECO:0000313" key="2">
    <source>
        <dbReference type="EMBL" id="MBB5891184.1"/>
    </source>
</evidence>
<dbReference type="AlphaFoldDB" id="A0A7W9KG43"/>
<gene>
    <name evidence="2" type="ORF">BJ998_002380</name>
</gene>
<dbReference type="InterPro" id="IPR037401">
    <property type="entry name" value="SnoaL-like"/>
</dbReference>
<dbReference type="GO" id="GO:0016853">
    <property type="term" value="F:isomerase activity"/>
    <property type="evidence" value="ECO:0007669"/>
    <property type="project" value="UniProtKB-KW"/>
</dbReference>
<dbReference type="InterPro" id="IPR032710">
    <property type="entry name" value="NTF2-like_dom_sf"/>
</dbReference>
<sequence>MTTPRRVFLRLLDGIHRRAWEELPLLYAEDAVVVYPFTGARLTGRTELRSHFAAAASRGVDLRAEDIVIHETTDPEVVIGEFVYRGRRDGRDIDAPRIFVMRVRNGLIVSSRDYGNG</sequence>
<keyword evidence="3" id="KW-1185">Reference proteome</keyword>
<dbReference type="Proteomes" id="UP000585638">
    <property type="component" value="Unassembled WGS sequence"/>
</dbReference>
<name>A0A7W9KG43_9PSEU</name>
<dbReference type="Gene3D" id="3.10.450.50">
    <property type="match status" value="1"/>
</dbReference>
<proteinExistence type="predicted"/>
<dbReference type="SUPFAM" id="SSF54427">
    <property type="entry name" value="NTF2-like"/>
    <property type="match status" value="1"/>
</dbReference>
<feature type="domain" description="SnoaL-like" evidence="1">
    <location>
        <begin position="10"/>
        <end position="110"/>
    </location>
</feature>
<keyword evidence="2" id="KW-0413">Isomerase</keyword>
<reference evidence="2 3" key="1">
    <citation type="submission" date="2020-08" db="EMBL/GenBank/DDBJ databases">
        <title>Sequencing the genomes of 1000 actinobacteria strains.</title>
        <authorList>
            <person name="Klenk H.-P."/>
        </authorList>
    </citation>
    <scope>NUCLEOTIDE SEQUENCE [LARGE SCALE GENOMIC DNA]</scope>
    <source>
        <strain evidence="2 3">DSM 43851</strain>
    </source>
</reference>
<dbReference type="EMBL" id="JACHIR010000001">
    <property type="protein sequence ID" value="MBB5891184.1"/>
    <property type="molecule type" value="Genomic_DNA"/>
</dbReference>
<dbReference type="Pfam" id="PF12680">
    <property type="entry name" value="SnoaL_2"/>
    <property type="match status" value="1"/>
</dbReference>
<accession>A0A7W9KG43</accession>
<organism evidence="2 3">
    <name type="scientific">Kutzneria kofuensis</name>
    <dbReference type="NCBI Taxonomy" id="103725"/>
    <lineage>
        <taxon>Bacteria</taxon>
        <taxon>Bacillati</taxon>
        <taxon>Actinomycetota</taxon>
        <taxon>Actinomycetes</taxon>
        <taxon>Pseudonocardiales</taxon>
        <taxon>Pseudonocardiaceae</taxon>
        <taxon>Kutzneria</taxon>
    </lineage>
</organism>